<reference evidence="1" key="1">
    <citation type="submission" date="2022-10" db="EMBL/GenBank/DDBJ databases">
        <title>Genome Sequence of Xylaria curta.</title>
        <authorList>
            <person name="Buettner E."/>
        </authorList>
    </citation>
    <scope>NUCLEOTIDE SEQUENCE</scope>
    <source>
        <strain evidence="1">Babe10</strain>
    </source>
</reference>
<accession>A0ACC1PC17</accession>
<protein>
    <submittedName>
        <fullName evidence="1">Uncharacterized protein</fullName>
    </submittedName>
</protein>
<evidence type="ECO:0000313" key="2">
    <source>
        <dbReference type="Proteomes" id="UP001143856"/>
    </source>
</evidence>
<dbReference type="EMBL" id="JAPDGR010000468">
    <property type="protein sequence ID" value="KAJ2989973.1"/>
    <property type="molecule type" value="Genomic_DNA"/>
</dbReference>
<gene>
    <name evidence="1" type="ORF">NUW58_g3190</name>
</gene>
<keyword evidence="2" id="KW-1185">Reference proteome</keyword>
<name>A0ACC1PC17_9PEZI</name>
<evidence type="ECO:0000313" key="1">
    <source>
        <dbReference type="EMBL" id="KAJ2989973.1"/>
    </source>
</evidence>
<comment type="caution">
    <text evidence="1">The sequence shown here is derived from an EMBL/GenBank/DDBJ whole genome shotgun (WGS) entry which is preliminary data.</text>
</comment>
<organism evidence="1 2">
    <name type="scientific">Xylaria curta</name>
    <dbReference type="NCBI Taxonomy" id="42375"/>
    <lineage>
        <taxon>Eukaryota</taxon>
        <taxon>Fungi</taxon>
        <taxon>Dikarya</taxon>
        <taxon>Ascomycota</taxon>
        <taxon>Pezizomycotina</taxon>
        <taxon>Sordariomycetes</taxon>
        <taxon>Xylariomycetidae</taxon>
        <taxon>Xylariales</taxon>
        <taxon>Xylariaceae</taxon>
        <taxon>Xylaria</taxon>
    </lineage>
</organism>
<dbReference type="Proteomes" id="UP001143856">
    <property type="component" value="Unassembled WGS sequence"/>
</dbReference>
<proteinExistence type="predicted"/>
<sequence length="435" mass="48825">MVHYVTLIHVNVPPVGERQWKVYRRRTLWAVAAILAPEYAIWAAYEQLHAAQRLKRELEQQPNNADRFGLTYCFYVVMGGFAVDVDAIHDTSKYMTITPDGLVLLAQRGHFITLDKRTIQDRSKADVLAKTLVCVQVAWLIIQSIGRAANGLPIALLEVHVLAHVACALLLYAIWLKKPFNVMEATLVDDSIEFAQVLALMLVLNERGPKNDEFFENRQMADSSSAAEKPKSSAIDHDSSTTEPEPPKSGRSLGSVYSSTPKDRERWSRAREAKKNGMPPYPQPFYLSERAKESNIWDLLMSDHAKPPPVIGLIISLAAAYAGIHLGAWGYHFPTEAEMWLWRGSGLVIAGIGPGYLTLLLITAAVRHIIKDKWQCKSPFIDALGWIVFFGRLLLFAFLSVAARLFLLIEAFASVREMPIGVFVTMQWSDYIPHI</sequence>